<proteinExistence type="predicted"/>
<comment type="caution">
    <text evidence="1">The sequence shown here is derived from an EMBL/GenBank/DDBJ whole genome shotgun (WGS) entry which is preliminary data.</text>
</comment>
<protein>
    <submittedName>
        <fullName evidence="1">Uncharacterized protein</fullName>
    </submittedName>
</protein>
<reference evidence="1 2" key="1">
    <citation type="submission" date="2014-03" db="EMBL/GenBank/DDBJ databases">
        <title>Draft Genome Sequence of Actibacterium mucosum KCTC 23349, a Marine Alphaproteobacterium with Complex Ionic Requirements Isolated from Mediterranean Seawater at Malvarrosa Beach, Valencia, Spain.</title>
        <authorList>
            <person name="Arahal D.R."/>
            <person name="Shao Z."/>
            <person name="Lai Q."/>
            <person name="Pujalte M.J."/>
        </authorList>
    </citation>
    <scope>NUCLEOTIDE SEQUENCE [LARGE SCALE GENOMIC DNA]</scope>
    <source>
        <strain evidence="1 2">KCTC 23349</strain>
    </source>
</reference>
<keyword evidence="2" id="KW-1185">Reference proteome</keyword>
<dbReference type="AlphaFoldDB" id="A0A037ZFZ7"/>
<evidence type="ECO:0000313" key="2">
    <source>
        <dbReference type="Proteomes" id="UP000026249"/>
    </source>
</evidence>
<name>A0A037ZFZ7_9RHOB</name>
<dbReference type="Proteomes" id="UP000026249">
    <property type="component" value="Unassembled WGS sequence"/>
</dbReference>
<gene>
    <name evidence="1" type="ORF">ACMU_11840</name>
</gene>
<organism evidence="1 2">
    <name type="scientific">Actibacterium mucosum KCTC 23349</name>
    <dbReference type="NCBI Taxonomy" id="1454373"/>
    <lineage>
        <taxon>Bacteria</taxon>
        <taxon>Pseudomonadati</taxon>
        <taxon>Pseudomonadota</taxon>
        <taxon>Alphaproteobacteria</taxon>
        <taxon>Rhodobacterales</taxon>
        <taxon>Roseobacteraceae</taxon>
        <taxon>Actibacterium</taxon>
    </lineage>
</organism>
<dbReference type="STRING" id="1454373.ACMU_11840"/>
<dbReference type="EMBL" id="JFKE01000004">
    <property type="protein sequence ID" value="KAJ55380.1"/>
    <property type="molecule type" value="Genomic_DNA"/>
</dbReference>
<accession>A0A037ZFZ7</accession>
<evidence type="ECO:0000313" key="1">
    <source>
        <dbReference type="EMBL" id="KAJ55380.1"/>
    </source>
</evidence>
<sequence length="178" mass="19487">MAGLFWPGAALSEVAIWLDDGHGTQQVWHAECNETGCMARTGDLQFFFVSTSEIWVKHPKSTSARVSVFDGWGTVELPNLFFHPVTPAELGHLARPRHWLVLEFPDRPTTHIPLAGLASIIEAWAPNAINGSVPNALQHLSDTDPANSVAPWNFVPHTKPQIEFAIHAQGGNSIDLGR</sequence>